<organism evidence="1">
    <name type="scientific">marine sediment metagenome</name>
    <dbReference type="NCBI Taxonomy" id="412755"/>
    <lineage>
        <taxon>unclassified sequences</taxon>
        <taxon>metagenomes</taxon>
        <taxon>ecological metagenomes</taxon>
    </lineage>
</organism>
<dbReference type="EMBL" id="LAZR01002435">
    <property type="protein sequence ID" value="KKN30097.1"/>
    <property type="molecule type" value="Genomic_DNA"/>
</dbReference>
<evidence type="ECO:0000313" key="1">
    <source>
        <dbReference type="EMBL" id="KKN30097.1"/>
    </source>
</evidence>
<reference evidence="1" key="1">
    <citation type="journal article" date="2015" name="Nature">
        <title>Complex archaea that bridge the gap between prokaryotes and eukaryotes.</title>
        <authorList>
            <person name="Spang A."/>
            <person name="Saw J.H."/>
            <person name="Jorgensen S.L."/>
            <person name="Zaremba-Niedzwiedzka K."/>
            <person name="Martijn J."/>
            <person name="Lind A.E."/>
            <person name="van Eijk R."/>
            <person name="Schleper C."/>
            <person name="Guy L."/>
            <person name="Ettema T.J."/>
        </authorList>
    </citation>
    <scope>NUCLEOTIDE SEQUENCE</scope>
</reference>
<dbReference type="AlphaFoldDB" id="A0A0F9PZE0"/>
<gene>
    <name evidence="1" type="ORF">LCGC14_0837490</name>
</gene>
<name>A0A0F9PZE0_9ZZZZ</name>
<protein>
    <submittedName>
        <fullName evidence="1">Uncharacterized protein</fullName>
    </submittedName>
</protein>
<accession>A0A0F9PZE0</accession>
<proteinExistence type="predicted"/>
<sequence>MREFKVNNLITLRLINDKTVLFVNNREFKQCKMLLLNVLINEESTEEIKSIDDIASYLDSKSYYKLFLLFSLSSKFRKRRESLILKLDLLIEVLYEIK</sequence>
<comment type="caution">
    <text evidence="1">The sequence shown here is derived from an EMBL/GenBank/DDBJ whole genome shotgun (WGS) entry which is preliminary data.</text>
</comment>